<proteinExistence type="predicted"/>
<feature type="transmembrane region" description="Helical" evidence="1">
    <location>
        <begin position="141"/>
        <end position="161"/>
    </location>
</feature>
<dbReference type="Proteomes" id="UP000466848">
    <property type="component" value="Chromosome"/>
</dbReference>
<dbReference type="AlphaFoldDB" id="A0A858C100"/>
<evidence type="ECO:0000256" key="1">
    <source>
        <dbReference type="SAM" id="Phobius"/>
    </source>
</evidence>
<accession>A0A858C100</accession>
<evidence type="ECO:0000313" key="3">
    <source>
        <dbReference type="Proteomes" id="UP000466848"/>
    </source>
</evidence>
<dbReference type="KEGG" id="abut:Ami103574_10795"/>
<gene>
    <name evidence="2" type="ORF">Ami103574_10795</name>
</gene>
<keyword evidence="3" id="KW-1185">Reference proteome</keyword>
<sequence>MILYQQLTSYKTELKKKRNEIEMGLPGFIRSILYKLNDKKSGVIKADLISIFEDYLKVANPVFAWDISVLIMEMKAKDIEVAVRSFNNRLAIPEVGFLCNALIGLTRGEYQSETLASLAREMDIKSKENIKRELEKRPSKVLIACIPLFAISFLAIGYVMLQAMTGGLATLSQ</sequence>
<keyword evidence="1" id="KW-1133">Transmembrane helix</keyword>
<protein>
    <submittedName>
        <fullName evidence="2">Uncharacterized protein</fullName>
    </submittedName>
</protein>
<evidence type="ECO:0000313" key="2">
    <source>
        <dbReference type="EMBL" id="QIB70754.1"/>
    </source>
</evidence>
<keyword evidence="1" id="KW-0472">Membrane</keyword>
<dbReference type="EMBL" id="CP048649">
    <property type="protein sequence ID" value="QIB70754.1"/>
    <property type="molecule type" value="Genomic_DNA"/>
</dbReference>
<keyword evidence="1" id="KW-0812">Transmembrane</keyword>
<reference evidence="2 3" key="1">
    <citation type="submission" date="2020-02" db="EMBL/GenBank/DDBJ databases">
        <authorList>
            <person name="Kim Y.B."/>
            <person name="Roh S.W."/>
        </authorList>
    </citation>
    <scope>NUCLEOTIDE SEQUENCE [LARGE SCALE GENOMIC DNA]</scope>
    <source>
        <strain evidence="2 3">DSM 103574</strain>
    </source>
</reference>
<organism evidence="2 3">
    <name type="scientific">Aminipila butyrica</name>
    <dbReference type="NCBI Taxonomy" id="433296"/>
    <lineage>
        <taxon>Bacteria</taxon>
        <taxon>Bacillati</taxon>
        <taxon>Bacillota</taxon>
        <taxon>Clostridia</taxon>
        <taxon>Peptostreptococcales</taxon>
        <taxon>Anaerovoracaceae</taxon>
        <taxon>Aminipila</taxon>
    </lineage>
</organism>
<name>A0A858C100_9FIRM</name>